<dbReference type="InterPro" id="IPR013901">
    <property type="entry name" value="Anthrone_oxy"/>
</dbReference>
<dbReference type="RefSeq" id="WP_306978547.1">
    <property type="nucleotide sequence ID" value="NZ_JAUSYQ010000002.1"/>
</dbReference>
<proteinExistence type="predicted"/>
<evidence type="ECO:0000313" key="3">
    <source>
        <dbReference type="Proteomes" id="UP001234216"/>
    </source>
</evidence>
<feature type="transmembrane region" description="Helical" evidence="1">
    <location>
        <begin position="131"/>
        <end position="150"/>
    </location>
</feature>
<organism evidence="2 3">
    <name type="scientific">Streptomyces canus</name>
    <dbReference type="NCBI Taxonomy" id="58343"/>
    <lineage>
        <taxon>Bacteria</taxon>
        <taxon>Bacillati</taxon>
        <taxon>Actinomycetota</taxon>
        <taxon>Actinomycetes</taxon>
        <taxon>Kitasatosporales</taxon>
        <taxon>Streptomycetaceae</taxon>
        <taxon>Streptomyces</taxon>
        <taxon>Streptomyces aurantiacus group</taxon>
    </lineage>
</organism>
<comment type="caution">
    <text evidence="2">The sequence shown here is derived from an EMBL/GenBank/DDBJ whole genome shotgun (WGS) entry which is preliminary data.</text>
</comment>
<keyword evidence="1" id="KW-0812">Transmembrane</keyword>
<keyword evidence="1" id="KW-1133">Transmembrane helix</keyword>
<dbReference type="Proteomes" id="UP001234216">
    <property type="component" value="Unassembled WGS sequence"/>
</dbReference>
<dbReference type="Pfam" id="PF08592">
    <property type="entry name" value="Anthrone_oxy"/>
    <property type="match status" value="1"/>
</dbReference>
<keyword evidence="1" id="KW-0472">Membrane</keyword>
<evidence type="ECO:0000313" key="2">
    <source>
        <dbReference type="EMBL" id="MDQ0908915.1"/>
    </source>
</evidence>
<dbReference type="AlphaFoldDB" id="A0AAW8FIE4"/>
<gene>
    <name evidence="2" type="ORF">QFZ22_004900</name>
</gene>
<feature type="transmembrane region" description="Helical" evidence="1">
    <location>
        <begin position="79"/>
        <end position="98"/>
    </location>
</feature>
<protein>
    <submittedName>
        <fullName evidence="2">Membrane protein</fullName>
    </submittedName>
</protein>
<name>A0AAW8FIE4_9ACTN</name>
<evidence type="ECO:0000256" key="1">
    <source>
        <dbReference type="SAM" id="Phobius"/>
    </source>
</evidence>
<accession>A0AAW8FIE4</accession>
<dbReference type="EMBL" id="JAUSZV010000005">
    <property type="protein sequence ID" value="MDQ0908915.1"/>
    <property type="molecule type" value="Genomic_DNA"/>
</dbReference>
<sequence>MVTQLLGVVQLVLCGVVAGVFVSVALSAVPAFSALPPDRYVEVHRLLGRGYHPAMPVIVNVATGLDLVLALLSTSAARSALFVTGLVLLIGTQCVSHLRNVPINRTLAALDVTRLPDNWEDPRTRWRGWHYLRTALALCAVTVNAVALVAPV</sequence>
<reference evidence="2" key="1">
    <citation type="submission" date="2023-07" db="EMBL/GenBank/DDBJ databases">
        <title>Comparative genomics of wheat-associated soil bacteria to identify genetic determinants of phenazine resistance.</title>
        <authorList>
            <person name="Mouncey N."/>
        </authorList>
    </citation>
    <scope>NUCLEOTIDE SEQUENCE</scope>
    <source>
        <strain evidence="2">V4I22</strain>
    </source>
</reference>